<dbReference type="RefSeq" id="WP_210683462.1">
    <property type="nucleotide sequence ID" value="NZ_JAGMWN010000012.1"/>
</dbReference>
<protein>
    <submittedName>
        <fullName evidence="3">Sel1 repeat family protein</fullName>
    </submittedName>
</protein>
<dbReference type="InterPro" id="IPR006597">
    <property type="entry name" value="Sel1-like"/>
</dbReference>
<dbReference type="InterPro" id="IPR011990">
    <property type="entry name" value="TPR-like_helical_dom_sf"/>
</dbReference>
<dbReference type="SUPFAM" id="SSF81901">
    <property type="entry name" value="HCP-like"/>
    <property type="match status" value="1"/>
</dbReference>
<evidence type="ECO:0000313" key="4">
    <source>
        <dbReference type="Proteomes" id="UP000672602"/>
    </source>
</evidence>
<keyword evidence="2" id="KW-0732">Signal</keyword>
<comment type="caution">
    <text evidence="3">The sequence shown here is derived from an EMBL/GenBank/DDBJ whole genome shotgun (WGS) entry which is preliminary data.</text>
</comment>
<dbReference type="EMBL" id="JAGMWN010000012">
    <property type="protein sequence ID" value="MBP5858871.1"/>
    <property type="molecule type" value="Genomic_DNA"/>
</dbReference>
<dbReference type="InterPro" id="IPR053301">
    <property type="entry name" value="F-box_motif"/>
</dbReference>
<sequence>MGAFLGVCLLGAALSALAALPSPASAHARPGPAPSGTVQLAQSYLGDRTLERAPDFVVERYRDRAESGDARAQFYLGLMAEQGLITGTPDDAAARGWFERAARHGYPPAQYKLGVMLEEGRGGPPDAKGAATNYRQAADSGMAEAQYNYALMMSQGRGLPQDIPTAIRWFERAALAGVVEAQMALAEIHSVGVGVPIDPVEAWAWLKRAAEAGNAEALELLPQIEARMDEPAKEEARKLKSAHDTLAQIRTER</sequence>
<feature type="region of interest" description="Disordered" evidence="1">
    <location>
        <begin position="232"/>
        <end position="253"/>
    </location>
</feature>
<accession>A0A8J7V2J1</accession>
<evidence type="ECO:0000313" key="3">
    <source>
        <dbReference type="EMBL" id="MBP5858871.1"/>
    </source>
</evidence>
<dbReference type="Gene3D" id="1.25.40.10">
    <property type="entry name" value="Tetratricopeptide repeat domain"/>
    <property type="match status" value="1"/>
</dbReference>
<dbReference type="Proteomes" id="UP000672602">
    <property type="component" value="Unassembled WGS sequence"/>
</dbReference>
<dbReference type="PANTHER" id="PTHR45088">
    <property type="entry name" value="OSJNBA0022H21.17 PROTEIN"/>
    <property type="match status" value="1"/>
</dbReference>
<dbReference type="SMART" id="SM00671">
    <property type="entry name" value="SEL1"/>
    <property type="match status" value="4"/>
</dbReference>
<feature type="compositionally biased region" description="Basic and acidic residues" evidence="1">
    <location>
        <begin position="232"/>
        <end position="243"/>
    </location>
</feature>
<keyword evidence="4" id="KW-1185">Reference proteome</keyword>
<reference evidence="3" key="1">
    <citation type="submission" date="2021-04" db="EMBL/GenBank/DDBJ databases">
        <authorList>
            <person name="Zhang D.-C."/>
        </authorList>
    </citation>
    <scope>NUCLEOTIDE SEQUENCE</scope>
    <source>
        <strain evidence="3">CGMCC 1.15697</strain>
    </source>
</reference>
<dbReference type="AlphaFoldDB" id="A0A8J7V2J1"/>
<evidence type="ECO:0000256" key="1">
    <source>
        <dbReference type="SAM" id="MobiDB-lite"/>
    </source>
</evidence>
<name>A0A8J7V2J1_9PROT</name>
<feature type="signal peptide" evidence="2">
    <location>
        <begin position="1"/>
        <end position="18"/>
    </location>
</feature>
<organism evidence="3 4">
    <name type="scientific">Marivibrio halodurans</name>
    <dbReference type="NCBI Taxonomy" id="2039722"/>
    <lineage>
        <taxon>Bacteria</taxon>
        <taxon>Pseudomonadati</taxon>
        <taxon>Pseudomonadota</taxon>
        <taxon>Alphaproteobacteria</taxon>
        <taxon>Rhodospirillales</taxon>
        <taxon>Rhodospirillaceae</taxon>
        <taxon>Marivibrio</taxon>
    </lineage>
</organism>
<feature type="chain" id="PRO_5035238669" evidence="2">
    <location>
        <begin position="19"/>
        <end position="253"/>
    </location>
</feature>
<proteinExistence type="predicted"/>
<dbReference type="Pfam" id="PF08238">
    <property type="entry name" value="Sel1"/>
    <property type="match status" value="4"/>
</dbReference>
<evidence type="ECO:0000256" key="2">
    <source>
        <dbReference type="SAM" id="SignalP"/>
    </source>
</evidence>
<gene>
    <name evidence="3" type="ORF">KAJ83_17765</name>
</gene>
<dbReference type="PANTHER" id="PTHR45088:SF1">
    <property type="entry name" value="OS04G0476000 PROTEIN"/>
    <property type="match status" value="1"/>
</dbReference>